<dbReference type="SUPFAM" id="SSF46955">
    <property type="entry name" value="Putative DNA-binding domain"/>
    <property type="match status" value="1"/>
</dbReference>
<dbReference type="GO" id="GO:0003677">
    <property type="term" value="F:DNA binding"/>
    <property type="evidence" value="ECO:0007669"/>
    <property type="project" value="InterPro"/>
</dbReference>
<keyword evidence="3" id="KW-1185">Reference proteome</keyword>
<dbReference type="InterPro" id="IPR010093">
    <property type="entry name" value="SinI_DNA-bd"/>
</dbReference>
<proteinExistence type="predicted"/>
<gene>
    <name evidence="2" type="ORF">CLV29_3181</name>
</gene>
<dbReference type="InterPro" id="IPR041657">
    <property type="entry name" value="HTH_17"/>
</dbReference>
<dbReference type="EMBL" id="SOAW01000004">
    <property type="protein sequence ID" value="TDT29088.1"/>
    <property type="molecule type" value="Genomic_DNA"/>
</dbReference>
<evidence type="ECO:0000259" key="1">
    <source>
        <dbReference type="Pfam" id="PF12728"/>
    </source>
</evidence>
<reference evidence="2 3" key="1">
    <citation type="submission" date="2019-03" db="EMBL/GenBank/DDBJ databases">
        <title>Genomic Encyclopedia of Archaeal and Bacterial Type Strains, Phase II (KMG-II): from individual species to whole genera.</title>
        <authorList>
            <person name="Goeker M."/>
        </authorList>
    </citation>
    <scope>NUCLEOTIDE SEQUENCE [LARGE SCALE GENOMIC DNA]</scope>
    <source>
        <strain evidence="2 3">DSM 24323</strain>
    </source>
</reference>
<dbReference type="AlphaFoldDB" id="A0A4V3EMJ0"/>
<comment type="caution">
    <text evidence="2">The sequence shown here is derived from an EMBL/GenBank/DDBJ whole genome shotgun (WGS) entry which is preliminary data.</text>
</comment>
<feature type="domain" description="Helix-turn-helix" evidence="1">
    <location>
        <begin position="7"/>
        <end position="55"/>
    </location>
</feature>
<name>A0A4V3EMJ0_9ACTN</name>
<evidence type="ECO:0000313" key="3">
    <source>
        <dbReference type="Proteomes" id="UP000295371"/>
    </source>
</evidence>
<organism evidence="2 3">
    <name type="scientific">Naumannella halotolerans</name>
    <dbReference type="NCBI Taxonomy" id="993414"/>
    <lineage>
        <taxon>Bacteria</taxon>
        <taxon>Bacillati</taxon>
        <taxon>Actinomycetota</taxon>
        <taxon>Actinomycetes</taxon>
        <taxon>Propionibacteriales</taxon>
        <taxon>Propionibacteriaceae</taxon>
        <taxon>Naumannella</taxon>
    </lineage>
</organism>
<dbReference type="InterPro" id="IPR009061">
    <property type="entry name" value="DNA-bd_dom_put_sf"/>
</dbReference>
<dbReference type="Pfam" id="PF12728">
    <property type="entry name" value="HTH_17"/>
    <property type="match status" value="1"/>
</dbReference>
<dbReference type="NCBIfam" id="TIGR01764">
    <property type="entry name" value="excise"/>
    <property type="match status" value="1"/>
</dbReference>
<sequence>MSVTKLLLSPEEAGELLGLGRSTIYDLIRIGMLPSVKIGRARKIPASELQKYVDRLLESAS</sequence>
<dbReference type="Proteomes" id="UP000295371">
    <property type="component" value="Unassembled WGS sequence"/>
</dbReference>
<evidence type="ECO:0000313" key="2">
    <source>
        <dbReference type="EMBL" id="TDT29088.1"/>
    </source>
</evidence>
<accession>A0A4V3EMJ0</accession>
<dbReference type="Gene3D" id="1.10.238.160">
    <property type="match status" value="1"/>
</dbReference>
<protein>
    <submittedName>
        <fullName evidence="2">Excisionase family DNA binding protein</fullName>
    </submittedName>
</protein>